<dbReference type="AlphaFoldDB" id="A0ABD0U278"/>
<evidence type="ECO:0000259" key="8">
    <source>
        <dbReference type="PROSITE" id="PS51698"/>
    </source>
</evidence>
<reference evidence="9 10" key="1">
    <citation type="journal article" date="2024" name="Plant Biotechnol. J.">
        <title>Dendrobium thyrsiflorum genome and its molecular insights into genes involved in important horticultural traits.</title>
        <authorList>
            <person name="Chen B."/>
            <person name="Wang J.Y."/>
            <person name="Zheng P.J."/>
            <person name="Li K.L."/>
            <person name="Liang Y.M."/>
            <person name="Chen X.F."/>
            <person name="Zhang C."/>
            <person name="Zhao X."/>
            <person name="He X."/>
            <person name="Zhang G.Q."/>
            <person name="Liu Z.J."/>
            <person name="Xu Q."/>
        </authorList>
    </citation>
    <scope>NUCLEOTIDE SEQUENCE [LARGE SCALE GENOMIC DNA]</scope>
    <source>
        <strain evidence="9">GZMU011</strain>
    </source>
</reference>
<protein>
    <recommendedName>
        <fullName evidence="3">RING-type E3 ubiquitin transferase</fullName>
        <ecNumber evidence="3">2.3.2.27</ecNumber>
    </recommendedName>
</protein>
<evidence type="ECO:0000313" key="9">
    <source>
        <dbReference type="EMBL" id="KAL0906090.1"/>
    </source>
</evidence>
<dbReference type="InterPro" id="IPR057623">
    <property type="entry name" value="PUB12-19-like_N"/>
</dbReference>
<dbReference type="GO" id="GO:0061630">
    <property type="term" value="F:ubiquitin protein ligase activity"/>
    <property type="evidence" value="ECO:0007669"/>
    <property type="project" value="UniProtKB-EC"/>
</dbReference>
<dbReference type="Pfam" id="PF04564">
    <property type="entry name" value="U-box"/>
    <property type="match status" value="1"/>
</dbReference>
<dbReference type="FunFam" id="3.30.40.10:FF:000442">
    <property type="entry name" value="RING-type E3 ubiquitin transferase"/>
    <property type="match status" value="1"/>
</dbReference>
<dbReference type="InterPro" id="IPR016024">
    <property type="entry name" value="ARM-type_fold"/>
</dbReference>
<proteinExistence type="predicted"/>
<gene>
    <name evidence="9" type="ORF">M5K25_024553</name>
</gene>
<evidence type="ECO:0000256" key="7">
    <source>
        <dbReference type="PROSITE-ProRule" id="PRU00259"/>
    </source>
</evidence>
<dbReference type="SUPFAM" id="SSF57850">
    <property type="entry name" value="RING/U-box"/>
    <property type="match status" value="1"/>
</dbReference>
<dbReference type="Gene3D" id="1.25.10.10">
    <property type="entry name" value="Leucine-rich Repeat Variant"/>
    <property type="match status" value="1"/>
</dbReference>
<dbReference type="SUPFAM" id="SSF48371">
    <property type="entry name" value="ARM repeat"/>
    <property type="match status" value="1"/>
</dbReference>
<dbReference type="EC" id="2.3.2.27" evidence="3"/>
<name>A0ABD0U278_DENTH</name>
<dbReference type="InterPro" id="IPR011989">
    <property type="entry name" value="ARM-like"/>
</dbReference>
<dbReference type="PANTHER" id="PTHR23315">
    <property type="entry name" value="U BOX DOMAIN-CONTAINING"/>
    <property type="match status" value="1"/>
</dbReference>
<evidence type="ECO:0000256" key="5">
    <source>
        <dbReference type="ARBA" id="ARBA00022737"/>
    </source>
</evidence>
<organism evidence="9 10">
    <name type="scientific">Dendrobium thyrsiflorum</name>
    <name type="common">Pinecone-like raceme dendrobium</name>
    <name type="synonym">Orchid</name>
    <dbReference type="NCBI Taxonomy" id="117978"/>
    <lineage>
        <taxon>Eukaryota</taxon>
        <taxon>Viridiplantae</taxon>
        <taxon>Streptophyta</taxon>
        <taxon>Embryophyta</taxon>
        <taxon>Tracheophyta</taxon>
        <taxon>Spermatophyta</taxon>
        <taxon>Magnoliopsida</taxon>
        <taxon>Liliopsida</taxon>
        <taxon>Asparagales</taxon>
        <taxon>Orchidaceae</taxon>
        <taxon>Epidendroideae</taxon>
        <taxon>Malaxideae</taxon>
        <taxon>Dendrobiinae</taxon>
        <taxon>Dendrobium</taxon>
    </lineage>
</organism>
<dbReference type="Gene3D" id="3.30.40.10">
    <property type="entry name" value="Zinc/RING finger domain, C3HC4 (zinc finger)"/>
    <property type="match status" value="1"/>
</dbReference>
<dbReference type="Proteomes" id="UP001552299">
    <property type="component" value="Unassembled WGS sequence"/>
</dbReference>
<keyword evidence="6" id="KW-0833">Ubl conjugation pathway</keyword>
<dbReference type="InterPro" id="IPR045210">
    <property type="entry name" value="RING-Ubox_PUB"/>
</dbReference>
<feature type="domain" description="U-box" evidence="8">
    <location>
        <begin position="298"/>
        <end position="372"/>
    </location>
</feature>
<dbReference type="PROSITE" id="PS51698">
    <property type="entry name" value="U_BOX"/>
    <property type="match status" value="1"/>
</dbReference>
<dbReference type="InterPro" id="IPR000225">
    <property type="entry name" value="Armadillo"/>
</dbReference>
<comment type="caution">
    <text evidence="9">The sequence shown here is derived from an EMBL/GenBank/DDBJ whole genome shotgun (WGS) entry which is preliminary data.</text>
</comment>
<dbReference type="CDD" id="cd16664">
    <property type="entry name" value="RING-Ubox_PUB"/>
    <property type="match status" value="1"/>
</dbReference>
<evidence type="ECO:0000256" key="2">
    <source>
        <dbReference type="ARBA" id="ARBA00004906"/>
    </source>
</evidence>
<dbReference type="InterPro" id="IPR003613">
    <property type="entry name" value="Ubox_domain"/>
</dbReference>
<evidence type="ECO:0000256" key="3">
    <source>
        <dbReference type="ARBA" id="ARBA00012483"/>
    </source>
</evidence>
<keyword evidence="10" id="KW-1185">Reference proteome</keyword>
<evidence type="ECO:0000313" key="10">
    <source>
        <dbReference type="Proteomes" id="UP001552299"/>
    </source>
</evidence>
<sequence>MCSISGYEISKPVMPAAFDCVTRKPQQAEVFSAPSDLSPASLLRQIIAVGGDLVATNSNRGWWPRHQRQNARSLLRQNARSLLRRIQILLTLFEFLLESRRTLPPLANLCLKEFYIIVHRARFLLDYFFQSSRLWVLLRNQMISCQFHELEHDMSTLLDVLPLNELGLTVDVWEHIELLQQQLGSAVLRFDSRDEELRVKVLYFLNEFEEQRQPDTADLKTTFLDRVGILDAMDFESEIEFLEDKIYNNRESDAKTDWATIAGVIAVARYSKFLLFGIHETLEGKQKYRNKPAPYSISIPSDFCCPISLELMLDPVVVSTGQTYDRSSIAQWMASGHKTCPNSGRTLVNTDLIPNRALRSLTSHWCAVNSVPCRSVQGSSGCATTLVAAKATVEATRAITQILIQHLSIGDLDSKKAAAGEIRSLAKIAKENRIIFAEEGAIPLLSLLLHSQNPTAQENAVTALLNLSIHDANRRKIINQDGCLTSIVTVLRRGLTPESRENAAAAIFSLATLHDNKKLIVDEPGGAEALAWLLRNGSTTGKKDAVMALFNLSMHPESWERMVDSNAVEALVGALEEEIVAEAAAGALALLVRRSVVAGLAGWEEKAVMGLTGVMRTGSSVGRQNAAAALHEIRRRGGMVVGKRVAVVSGVSALAPAVPLDGTKRSRMKAAALARILQRRKVATPPPPSTMAAAVCARVAGYRKRFES</sequence>
<dbReference type="SMART" id="SM00185">
    <property type="entry name" value="ARM"/>
    <property type="match status" value="5"/>
</dbReference>
<dbReference type="EMBL" id="JANQDX010000018">
    <property type="protein sequence ID" value="KAL0906090.1"/>
    <property type="molecule type" value="Genomic_DNA"/>
</dbReference>
<dbReference type="PROSITE" id="PS50176">
    <property type="entry name" value="ARM_REPEAT"/>
    <property type="match status" value="1"/>
</dbReference>
<comment type="pathway">
    <text evidence="2">Protein modification; protein ubiquitination.</text>
</comment>
<keyword evidence="5" id="KW-0677">Repeat</keyword>
<evidence type="ECO:0000256" key="4">
    <source>
        <dbReference type="ARBA" id="ARBA00022679"/>
    </source>
</evidence>
<comment type="catalytic activity">
    <reaction evidence="1">
        <text>S-ubiquitinyl-[E2 ubiquitin-conjugating enzyme]-L-cysteine + [acceptor protein]-L-lysine = [E2 ubiquitin-conjugating enzyme]-L-cysteine + N(6)-ubiquitinyl-[acceptor protein]-L-lysine.</text>
        <dbReference type="EC" id="2.3.2.27"/>
    </reaction>
</comment>
<feature type="repeat" description="ARM" evidence="7">
    <location>
        <begin position="440"/>
        <end position="482"/>
    </location>
</feature>
<dbReference type="GO" id="GO:0016567">
    <property type="term" value="P:protein ubiquitination"/>
    <property type="evidence" value="ECO:0007669"/>
    <property type="project" value="UniProtKB-ARBA"/>
</dbReference>
<accession>A0ABD0U278</accession>
<evidence type="ECO:0000256" key="6">
    <source>
        <dbReference type="ARBA" id="ARBA00022786"/>
    </source>
</evidence>
<dbReference type="PANTHER" id="PTHR23315:SF266">
    <property type="entry name" value="U-BOX DOMAIN-CONTAINING PROTEIN 17"/>
    <property type="match status" value="1"/>
</dbReference>
<dbReference type="InterPro" id="IPR013083">
    <property type="entry name" value="Znf_RING/FYVE/PHD"/>
</dbReference>
<dbReference type="Pfam" id="PF25598">
    <property type="entry name" value="ARM_PUB"/>
    <property type="match status" value="1"/>
</dbReference>
<keyword evidence="4" id="KW-0808">Transferase</keyword>
<dbReference type="SMART" id="SM00504">
    <property type="entry name" value="Ubox"/>
    <property type="match status" value="1"/>
</dbReference>
<dbReference type="InterPro" id="IPR058678">
    <property type="entry name" value="ARM_PUB"/>
</dbReference>
<evidence type="ECO:0000256" key="1">
    <source>
        <dbReference type="ARBA" id="ARBA00000900"/>
    </source>
</evidence>
<dbReference type="Pfam" id="PF25368">
    <property type="entry name" value="PUB10_N"/>
    <property type="match status" value="1"/>
</dbReference>